<dbReference type="OrthoDB" id="9816572at2"/>
<feature type="transmembrane region" description="Helical" evidence="10">
    <location>
        <begin position="351"/>
        <end position="369"/>
    </location>
</feature>
<evidence type="ECO:0000256" key="3">
    <source>
        <dbReference type="ARBA" id="ARBA00022692"/>
    </source>
</evidence>
<evidence type="ECO:0000256" key="5">
    <source>
        <dbReference type="ARBA" id="ARBA00022984"/>
    </source>
</evidence>
<evidence type="ECO:0000256" key="10">
    <source>
        <dbReference type="HAMAP-Rule" id="MF_02078"/>
    </source>
</evidence>
<dbReference type="GO" id="GO:0008360">
    <property type="term" value="P:regulation of cell shape"/>
    <property type="evidence" value="ECO:0007669"/>
    <property type="project" value="UniProtKB-UniRule"/>
</dbReference>
<sequence length="507" mass="53708">MLRSAASVGVATTSSRVLGYVRDTVIATTFGAGPAADAFFVAFRIPNFLRRLFAEGAFSQAFVPVLSEYRTTRDPADVRDLVAHTLGTLGLVLLGVTLLAVAAAPLLVWLLAPGFGDDPQRSALTTTLLRITFWYLPLVSLAAAVGGVLNTFGRYFTPALTPLFLNLAMIGAAVWLAPRLDVPVLALAIGVVIGGLLQLLWQLPTLAALGNLARPRVSFSHPGVRRILRLMGPGVFGSSVAQVNLMFDTVVASFLVTGSVSWLYYADRLMEFPLGVLAIAFATVILPRLSRQHASGDGEAFSRTLDWGLRWVLLVGAPAAAALFVLAGPLLGTLFSYGAFDAHSVHMARQALWAFAPGLLAFMAIKVLAPGYYARQDTRSPVRIGVLAMLVNMGLTLILVWPLKHAGLAAATSLAAYLNAILLLRGLLRGGAYRPRPGWGLFTTRVALATAAMTALLWLGAGSLDAWLALGAGERVARLGLWVAAGGACYGAALLALRLPLAQLRHP</sequence>
<feature type="transmembrane region" description="Helical" evidence="10">
    <location>
        <begin position="311"/>
        <end position="331"/>
    </location>
</feature>
<dbReference type="GO" id="GO:0005886">
    <property type="term" value="C:plasma membrane"/>
    <property type="evidence" value="ECO:0007669"/>
    <property type="project" value="UniProtKB-SubCell"/>
</dbReference>
<dbReference type="NCBIfam" id="TIGR01695">
    <property type="entry name" value="murJ_mviN"/>
    <property type="match status" value="1"/>
</dbReference>
<keyword evidence="7 10" id="KW-0472">Membrane</keyword>
<keyword evidence="3 10" id="KW-0812">Transmembrane</keyword>
<feature type="transmembrane region" description="Helical" evidence="10">
    <location>
        <begin position="439"/>
        <end position="459"/>
    </location>
</feature>
<evidence type="ECO:0000256" key="9">
    <source>
        <dbReference type="ARBA" id="ARBA00061532"/>
    </source>
</evidence>
<dbReference type="GO" id="GO:0009252">
    <property type="term" value="P:peptidoglycan biosynthetic process"/>
    <property type="evidence" value="ECO:0007669"/>
    <property type="project" value="UniProtKB-UniRule"/>
</dbReference>
<comment type="pathway">
    <text evidence="10">Cell wall biogenesis; peptidoglycan biosynthesis.</text>
</comment>
<feature type="transmembrane region" description="Helical" evidence="10">
    <location>
        <begin position="245"/>
        <end position="266"/>
    </location>
</feature>
<evidence type="ECO:0000256" key="7">
    <source>
        <dbReference type="ARBA" id="ARBA00023136"/>
    </source>
</evidence>
<keyword evidence="4 10" id="KW-0133">Cell shape</keyword>
<feature type="transmembrane region" description="Helical" evidence="10">
    <location>
        <begin position="184"/>
        <end position="209"/>
    </location>
</feature>
<keyword evidence="5 10" id="KW-0573">Peptidoglycan synthesis</keyword>
<evidence type="ECO:0000313" key="13">
    <source>
        <dbReference type="Proteomes" id="UP000092952"/>
    </source>
</evidence>
<dbReference type="GO" id="GO:0071555">
    <property type="term" value="P:cell wall organization"/>
    <property type="evidence" value="ECO:0007669"/>
    <property type="project" value="UniProtKB-UniRule"/>
</dbReference>
<keyword evidence="10 11" id="KW-0813">Transport</keyword>
<dbReference type="FunCoup" id="A0A1B1YUU8">
    <property type="interactions" value="351"/>
</dbReference>
<dbReference type="HAMAP" id="MF_02078">
    <property type="entry name" value="MurJ_MviN"/>
    <property type="match status" value="1"/>
</dbReference>
<dbReference type="PANTHER" id="PTHR47019:SF1">
    <property type="entry name" value="LIPID II FLIPPASE MURJ"/>
    <property type="match status" value="1"/>
</dbReference>
<feature type="transmembrane region" description="Helical" evidence="10">
    <location>
        <begin position="159"/>
        <end position="178"/>
    </location>
</feature>
<dbReference type="GO" id="GO:0034204">
    <property type="term" value="P:lipid translocation"/>
    <property type="evidence" value="ECO:0007669"/>
    <property type="project" value="TreeGrafter"/>
</dbReference>
<dbReference type="Pfam" id="PF03023">
    <property type="entry name" value="MurJ"/>
    <property type="match status" value="1"/>
</dbReference>
<feature type="transmembrane region" description="Helical" evidence="10">
    <location>
        <begin position="479"/>
        <end position="501"/>
    </location>
</feature>
<dbReference type="RefSeq" id="WP_068805206.1">
    <property type="nucleotide sequence ID" value="NZ_CP014671.1"/>
</dbReference>
<evidence type="ECO:0000256" key="6">
    <source>
        <dbReference type="ARBA" id="ARBA00022989"/>
    </source>
</evidence>
<organism evidence="12 13">
    <name type="scientific">Immundisolibacter cernigliae</name>
    <dbReference type="NCBI Taxonomy" id="1810504"/>
    <lineage>
        <taxon>Bacteria</taxon>
        <taxon>Pseudomonadati</taxon>
        <taxon>Pseudomonadota</taxon>
        <taxon>Gammaproteobacteria</taxon>
        <taxon>Immundisolibacterales</taxon>
        <taxon>Immundisolibacteraceae</taxon>
        <taxon>Immundisolibacter</taxon>
    </lineage>
</organism>
<dbReference type="AlphaFoldDB" id="A0A1B1YUU8"/>
<feature type="transmembrane region" description="Helical" evidence="10">
    <location>
        <begin position="407"/>
        <end position="427"/>
    </location>
</feature>
<accession>A0A1B1YUU8</accession>
<keyword evidence="10" id="KW-0997">Cell inner membrane</keyword>
<evidence type="ECO:0000256" key="2">
    <source>
        <dbReference type="ARBA" id="ARBA00022475"/>
    </source>
</evidence>
<gene>
    <name evidence="10" type="primary">murJ</name>
    <name evidence="12" type="ORF">PG2T_10910</name>
</gene>
<evidence type="ECO:0000313" key="12">
    <source>
        <dbReference type="EMBL" id="ANX04624.1"/>
    </source>
</evidence>
<dbReference type="CDD" id="cd13123">
    <property type="entry name" value="MATE_MurJ_like"/>
    <property type="match status" value="1"/>
</dbReference>
<comment type="function">
    <text evidence="8 10 11">Involved in peptidoglycan biosynthesis. Transports lipid-linked peptidoglycan precursors from the inner to the outer leaflet of the cytoplasmic membrane.</text>
</comment>
<keyword evidence="10 11" id="KW-0961">Cell wall biogenesis/degradation</keyword>
<dbReference type="InterPro" id="IPR051050">
    <property type="entry name" value="Lipid_II_flippase_MurJ/MviN"/>
</dbReference>
<comment type="subcellular location">
    <subcellularLocation>
        <location evidence="10">Cell inner membrane</location>
        <topology evidence="10">Multi-pass membrane protein</topology>
    </subcellularLocation>
    <subcellularLocation>
        <location evidence="1">Cell membrane</location>
        <topology evidence="1">Multi-pass membrane protein</topology>
    </subcellularLocation>
</comment>
<feature type="transmembrane region" description="Helical" evidence="10">
    <location>
        <begin position="272"/>
        <end position="290"/>
    </location>
</feature>
<dbReference type="STRING" id="1810504.PG2T_10910"/>
<dbReference type="EMBL" id="CP014671">
    <property type="protein sequence ID" value="ANX04624.1"/>
    <property type="molecule type" value="Genomic_DNA"/>
</dbReference>
<dbReference type="PANTHER" id="PTHR47019">
    <property type="entry name" value="LIPID II FLIPPASE MURJ"/>
    <property type="match status" value="1"/>
</dbReference>
<evidence type="ECO:0000256" key="8">
    <source>
        <dbReference type="ARBA" id="ARBA00060041"/>
    </source>
</evidence>
<evidence type="ECO:0000256" key="11">
    <source>
        <dbReference type="PIRNR" id="PIRNR002869"/>
    </source>
</evidence>
<name>A0A1B1YUU8_9GAMM</name>
<dbReference type="GO" id="GO:0015648">
    <property type="term" value="F:lipid-linked peptidoglycan transporter activity"/>
    <property type="evidence" value="ECO:0007669"/>
    <property type="project" value="UniProtKB-UniRule"/>
</dbReference>
<dbReference type="InParanoid" id="A0A1B1YUU8"/>
<comment type="similarity">
    <text evidence="9 10 11">Belongs to the MurJ/MviN family.</text>
</comment>
<dbReference type="UniPathway" id="UPA00219"/>
<keyword evidence="6 10" id="KW-1133">Transmembrane helix</keyword>
<reference evidence="13" key="1">
    <citation type="submission" date="2016-03" db="EMBL/GenBank/DDBJ databases">
        <title>Complete genome sequence of Solimmundus cernigliae, representing a novel lineage of polycyclic aromatic hydrocarbon degraders within the Gammaproteobacteria.</title>
        <authorList>
            <person name="Singleton D.R."/>
            <person name="Dickey A.N."/>
            <person name="Scholl E.H."/>
            <person name="Wright F.A."/>
            <person name="Aitken M.D."/>
        </authorList>
    </citation>
    <scope>NUCLEOTIDE SEQUENCE [LARGE SCALE GENOMIC DNA]</scope>
    <source>
        <strain evidence="13">TR3.2</strain>
    </source>
</reference>
<dbReference type="PRINTS" id="PR01806">
    <property type="entry name" value="VIRFACTRMVIN"/>
</dbReference>
<keyword evidence="2 10" id="KW-1003">Cell membrane</keyword>
<evidence type="ECO:0000256" key="4">
    <source>
        <dbReference type="ARBA" id="ARBA00022960"/>
    </source>
</evidence>
<dbReference type="PIRSF" id="PIRSF002869">
    <property type="entry name" value="MviN"/>
    <property type="match status" value="1"/>
</dbReference>
<dbReference type="InterPro" id="IPR004268">
    <property type="entry name" value="MurJ"/>
</dbReference>
<proteinExistence type="inferred from homology"/>
<dbReference type="KEGG" id="gbi:PG2T_10910"/>
<protein>
    <recommendedName>
        <fullName evidence="10">Probable lipid II flippase MurJ</fullName>
    </recommendedName>
</protein>
<keyword evidence="13" id="KW-1185">Reference proteome</keyword>
<feature type="transmembrane region" description="Helical" evidence="10">
    <location>
        <begin position="381"/>
        <end position="401"/>
    </location>
</feature>
<evidence type="ECO:0000256" key="1">
    <source>
        <dbReference type="ARBA" id="ARBA00004651"/>
    </source>
</evidence>
<dbReference type="Proteomes" id="UP000092952">
    <property type="component" value="Chromosome"/>
</dbReference>
<feature type="transmembrane region" description="Helical" evidence="10">
    <location>
        <begin position="132"/>
        <end position="152"/>
    </location>
</feature>
<feature type="transmembrane region" description="Helical" evidence="10">
    <location>
        <begin position="89"/>
        <end position="112"/>
    </location>
</feature>